<sequence>MQGSKGNSVHQIVTRLLSFPMLSSSPCLRRGRCTEQSGVAPSTMLPHLLQHYSEARFEQGISAGNEASCYRAGQGQQASCIHESTSPSQDVRFGVDELVLVSHEVSLDVAK</sequence>
<proteinExistence type="predicted"/>
<name>A0ABR2E9U8_9ROSI</name>
<accession>A0ABR2E9U8</accession>
<dbReference type="Proteomes" id="UP001472677">
    <property type="component" value="Unassembled WGS sequence"/>
</dbReference>
<comment type="caution">
    <text evidence="1">The sequence shown here is derived from an EMBL/GenBank/DDBJ whole genome shotgun (WGS) entry which is preliminary data.</text>
</comment>
<dbReference type="EMBL" id="JBBPBM010000017">
    <property type="protein sequence ID" value="KAK8556324.1"/>
    <property type="molecule type" value="Genomic_DNA"/>
</dbReference>
<keyword evidence="2" id="KW-1185">Reference proteome</keyword>
<evidence type="ECO:0000313" key="1">
    <source>
        <dbReference type="EMBL" id="KAK8556324.1"/>
    </source>
</evidence>
<gene>
    <name evidence="1" type="ORF">V6N12_002732</name>
</gene>
<reference evidence="1 2" key="1">
    <citation type="journal article" date="2024" name="G3 (Bethesda)">
        <title>Genome assembly of Hibiscus sabdariffa L. provides insights into metabolisms of medicinal natural products.</title>
        <authorList>
            <person name="Kim T."/>
        </authorList>
    </citation>
    <scope>NUCLEOTIDE SEQUENCE [LARGE SCALE GENOMIC DNA]</scope>
    <source>
        <strain evidence="1">TK-2024</strain>
        <tissue evidence="1">Old leaves</tissue>
    </source>
</reference>
<evidence type="ECO:0000313" key="2">
    <source>
        <dbReference type="Proteomes" id="UP001472677"/>
    </source>
</evidence>
<protein>
    <submittedName>
        <fullName evidence="1">Uncharacterized protein</fullName>
    </submittedName>
</protein>
<organism evidence="1 2">
    <name type="scientific">Hibiscus sabdariffa</name>
    <name type="common">roselle</name>
    <dbReference type="NCBI Taxonomy" id="183260"/>
    <lineage>
        <taxon>Eukaryota</taxon>
        <taxon>Viridiplantae</taxon>
        <taxon>Streptophyta</taxon>
        <taxon>Embryophyta</taxon>
        <taxon>Tracheophyta</taxon>
        <taxon>Spermatophyta</taxon>
        <taxon>Magnoliopsida</taxon>
        <taxon>eudicotyledons</taxon>
        <taxon>Gunneridae</taxon>
        <taxon>Pentapetalae</taxon>
        <taxon>rosids</taxon>
        <taxon>malvids</taxon>
        <taxon>Malvales</taxon>
        <taxon>Malvaceae</taxon>
        <taxon>Malvoideae</taxon>
        <taxon>Hibiscus</taxon>
    </lineage>
</organism>